<feature type="compositionally biased region" description="Polar residues" evidence="5">
    <location>
        <begin position="114"/>
        <end position="123"/>
    </location>
</feature>
<organism evidence="8 9">
    <name type="scientific">Discostella pseudostelligera</name>
    <dbReference type="NCBI Taxonomy" id="259834"/>
    <lineage>
        <taxon>Eukaryota</taxon>
        <taxon>Sar</taxon>
        <taxon>Stramenopiles</taxon>
        <taxon>Ochrophyta</taxon>
        <taxon>Bacillariophyta</taxon>
        <taxon>Coscinodiscophyceae</taxon>
        <taxon>Thalassiosirophycidae</taxon>
        <taxon>Stephanodiscales</taxon>
        <taxon>Stephanodiscaceae</taxon>
        <taxon>Discostella</taxon>
    </lineage>
</organism>
<evidence type="ECO:0000259" key="7">
    <source>
        <dbReference type="Pfam" id="PF10509"/>
    </source>
</evidence>
<evidence type="ECO:0008006" key="10">
    <source>
        <dbReference type="Google" id="ProtNLM"/>
    </source>
</evidence>
<dbReference type="InterPro" id="IPR014721">
    <property type="entry name" value="Ribsml_uS5_D2-typ_fold_subgr"/>
</dbReference>
<evidence type="ECO:0000256" key="5">
    <source>
        <dbReference type="SAM" id="MobiDB-lite"/>
    </source>
</evidence>
<dbReference type="Proteomes" id="UP001530293">
    <property type="component" value="Unassembled WGS sequence"/>
</dbReference>
<accession>A0ABD3MH31</accession>
<dbReference type="GO" id="GO:0005524">
    <property type="term" value="F:ATP binding"/>
    <property type="evidence" value="ECO:0007669"/>
    <property type="project" value="UniProtKB-KW"/>
</dbReference>
<dbReference type="PANTHER" id="PTHR10457">
    <property type="entry name" value="MEVALONATE KINASE/GALACTOKINASE"/>
    <property type="match status" value="1"/>
</dbReference>
<evidence type="ECO:0000256" key="3">
    <source>
        <dbReference type="ARBA" id="ARBA00022741"/>
    </source>
</evidence>
<dbReference type="Gene3D" id="3.30.230.10">
    <property type="match status" value="1"/>
</dbReference>
<dbReference type="Pfam" id="PF10509">
    <property type="entry name" value="GalKase_gal_bdg"/>
    <property type="match status" value="1"/>
</dbReference>
<keyword evidence="4" id="KW-0067">ATP-binding</keyword>
<feature type="domain" description="GHMP kinase N-terminal" evidence="6">
    <location>
        <begin position="280"/>
        <end position="346"/>
    </location>
</feature>
<feature type="domain" description="Galactokinase N-terminal" evidence="7">
    <location>
        <begin position="146"/>
        <end position="176"/>
    </location>
</feature>
<comment type="caution">
    <text evidence="8">The sequence shown here is derived from an EMBL/GenBank/DDBJ whole genome shotgun (WGS) entry which is preliminary data.</text>
</comment>
<dbReference type="GO" id="GO:0005975">
    <property type="term" value="P:carbohydrate metabolic process"/>
    <property type="evidence" value="ECO:0007669"/>
    <property type="project" value="UniProtKB-ARBA"/>
</dbReference>
<feature type="region of interest" description="Disordered" evidence="5">
    <location>
        <begin position="100"/>
        <end position="129"/>
    </location>
</feature>
<feature type="compositionally biased region" description="Basic and acidic residues" evidence="5">
    <location>
        <begin position="22"/>
        <end position="43"/>
    </location>
</feature>
<dbReference type="PRINTS" id="PR00959">
    <property type="entry name" value="MEVGALKINASE"/>
</dbReference>
<dbReference type="SUPFAM" id="SSF55060">
    <property type="entry name" value="GHMP Kinase, C-terminal domain"/>
    <property type="match status" value="1"/>
</dbReference>
<dbReference type="EMBL" id="JALLBG020000123">
    <property type="protein sequence ID" value="KAL3763354.1"/>
    <property type="molecule type" value="Genomic_DNA"/>
</dbReference>
<gene>
    <name evidence="8" type="ORF">ACHAWU_001927</name>
</gene>
<dbReference type="PANTHER" id="PTHR10457:SF7">
    <property type="entry name" value="GALACTOKINASE-RELATED"/>
    <property type="match status" value="1"/>
</dbReference>
<evidence type="ECO:0000313" key="9">
    <source>
        <dbReference type="Proteomes" id="UP001530293"/>
    </source>
</evidence>
<dbReference type="InterPro" id="IPR020568">
    <property type="entry name" value="Ribosomal_Su5_D2-typ_SF"/>
</dbReference>
<dbReference type="GO" id="GO:0009507">
    <property type="term" value="C:chloroplast"/>
    <property type="evidence" value="ECO:0007669"/>
    <property type="project" value="UniProtKB-SubCell"/>
</dbReference>
<comment type="similarity">
    <text evidence="2">Belongs to the GHMP kinase family. GalK subfamily.</text>
</comment>
<feature type="region of interest" description="Disordered" evidence="5">
    <location>
        <begin position="17"/>
        <end position="85"/>
    </location>
</feature>
<reference evidence="8 9" key="1">
    <citation type="submission" date="2024-10" db="EMBL/GenBank/DDBJ databases">
        <title>Updated reference genomes for cyclostephanoid diatoms.</title>
        <authorList>
            <person name="Roberts W.R."/>
            <person name="Alverson A.J."/>
        </authorList>
    </citation>
    <scope>NUCLEOTIDE SEQUENCE [LARGE SCALE GENOMIC DNA]</scope>
    <source>
        <strain evidence="8 9">AJA232-27</strain>
    </source>
</reference>
<dbReference type="InterPro" id="IPR036554">
    <property type="entry name" value="GHMP_kinase_C_sf"/>
</dbReference>
<sequence length="723" mass="79151">MTSYDLAEIIASTPRLSPSILHKSDSGDDRRRSKSIFDERLQEKLLLPRPRQSSHSDSEETDIRQSDGDDDTSNETNNRSSDDTTFDTVRTLFRTAAKALQSELQHHHHQQHQNGCTSSSSSRSKNHETTDKLIDTSIKAHCHWIPGRIEVMGKHTDYAGGNSLVCAISGRGMAMVSTFIHGEDEIVVDDEMAVIGLYDSSDVPRRTMRVTIVSVLPAGMQHHANNKTLTIAPYQVEDRTVVHHTVHLSDNNQEKVEENDDGCDGQTRATDWTIYPTTVIDRLHHNFGLFPNYPSGNGSHLIIAISSNLPPASGLSTSSALVTGLYLAVNSHMHLSSSVPYLIAIGDERNNNTIYNLSTYLGNIENGRDYFHDGIVLEGTRQGGVGTFGGSEDHAAILLGKIGELRLLSFCPTRPASIDMMPVSSDTMDENQAGGDVPLYPIADKVDSVIRLPADVTFVIAYSGVKAEKAGGVDGDSAASMGYNSASDLARCALNAYLAGGGGGGDSSEQSDHFQTLADAIRWECKHVPSASFSNIRYEMMRRIKSGAMTMMEGADSSDGGEEYSKSLVQRFVHFYNESEYLVPAAAFALSRKKYDLLGAVVDASHCGAVNLLRNQTEETAWLPLWARCKEHALQPNLFSVVGMQDVADPLTNNSRRVMALASSAFGAGYGGSCWALVYRHEAHEFARQWQTAYEERFPATKQFNEVVREFFVADPGPGAFRV</sequence>
<dbReference type="InterPro" id="IPR006204">
    <property type="entry name" value="GHMP_kinase_N_dom"/>
</dbReference>
<dbReference type="SUPFAM" id="SSF54211">
    <property type="entry name" value="Ribosomal protein S5 domain 2-like"/>
    <property type="match status" value="1"/>
</dbReference>
<name>A0ABD3MH31_9STRA</name>
<keyword evidence="9" id="KW-1185">Reference proteome</keyword>
<protein>
    <recommendedName>
        <fullName evidence="10">Galactokinase</fullName>
    </recommendedName>
</protein>
<evidence type="ECO:0000256" key="4">
    <source>
        <dbReference type="ARBA" id="ARBA00022840"/>
    </source>
</evidence>
<evidence type="ECO:0000256" key="1">
    <source>
        <dbReference type="ARBA" id="ARBA00004229"/>
    </source>
</evidence>
<dbReference type="Pfam" id="PF00288">
    <property type="entry name" value="GHMP_kinases_N"/>
    <property type="match status" value="1"/>
</dbReference>
<comment type="subcellular location">
    <subcellularLocation>
        <location evidence="1">Plastid</location>
        <location evidence="1">Chloroplast</location>
    </subcellularLocation>
</comment>
<dbReference type="InterPro" id="IPR019539">
    <property type="entry name" value="GalKase_N"/>
</dbReference>
<dbReference type="Gene3D" id="3.30.70.890">
    <property type="entry name" value="GHMP kinase, C-terminal domain"/>
    <property type="match status" value="1"/>
</dbReference>
<dbReference type="AlphaFoldDB" id="A0ABD3MH31"/>
<proteinExistence type="inferred from homology"/>
<feature type="compositionally biased region" description="Basic and acidic residues" evidence="5">
    <location>
        <begin position="54"/>
        <end position="67"/>
    </location>
</feature>
<evidence type="ECO:0000259" key="6">
    <source>
        <dbReference type="Pfam" id="PF00288"/>
    </source>
</evidence>
<keyword evidence="3" id="KW-0547">Nucleotide-binding</keyword>
<evidence type="ECO:0000313" key="8">
    <source>
        <dbReference type="EMBL" id="KAL3763354.1"/>
    </source>
</evidence>
<evidence type="ECO:0000256" key="2">
    <source>
        <dbReference type="ARBA" id="ARBA00006566"/>
    </source>
</evidence>